<reference evidence="2" key="1">
    <citation type="journal article" date="2022" name="Mol. Ecol. Resour.">
        <title>The genomes of chicory, endive, great burdock and yacon provide insights into Asteraceae palaeo-polyploidization history and plant inulin production.</title>
        <authorList>
            <person name="Fan W."/>
            <person name="Wang S."/>
            <person name="Wang H."/>
            <person name="Wang A."/>
            <person name="Jiang F."/>
            <person name="Liu H."/>
            <person name="Zhao H."/>
            <person name="Xu D."/>
            <person name="Zhang Y."/>
        </authorList>
    </citation>
    <scope>NUCLEOTIDE SEQUENCE [LARGE SCALE GENOMIC DNA]</scope>
    <source>
        <strain evidence="2">cv. Niubang</strain>
    </source>
</reference>
<dbReference type="Proteomes" id="UP001055879">
    <property type="component" value="Linkage Group LG06"/>
</dbReference>
<evidence type="ECO:0000313" key="2">
    <source>
        <dbReference type="Proteomes" id="UP001055879"/>
    </source>
</evidence>
<organism evidence="1 2">
    <name type="scientific">Arctium lappa</name>
    <name type="common">Greater burdock</name>
    <name type="synonym">Lappa major</name>
    <dbReference type="NCBI Taxonomy" id="4217"/>
    <lineage>
        <taxon>Eukaryota</taxon>
        <taxon>Viridiplantae</taxon>
        <taxon>Streptophyta</taxon>
        <taxon>Embryophyta</taxon>
        <taxon>Tracheophyta</taxon>
        <taxon>Spermatophyta</taxon>
        <taxon>Magnoliopsida</taxon>
        <taxon>eudicotyledons</taxon>
        <taxon>Gunneridae</taxon>
        <taxon>Pentapetalae</taxon>
        <taxon>asterids</taxon>
        <taxon>campanulids</taxon>
        <taxon>Asterales</taxon>
        <taxon>Asteraceae</taxon>
        <taxon>Carduoideae</taxon>
        <taxon>Cardueae</taxon>
        <taxon>Arctiinae</taxon>
        <taxon>Arctium</taxon>
    </lineage>
</organism>
<accession>A0ACB9B927</accession>
<protein>
    <submittedName>
        <fullName evidence="1">Uncharacterized protein</fullName>
    </submittedName>
</protein>
<evidence type="ECO:0000313" key="1">
    <source>
        <dbReference type="EMBL" id="KAI3718588.1"/>
    </source>
</evidence>
<keyword evidence="2" id="KW-1185">Reference proteome</keyword>
<comment type="caution">
    <text evidence="1">The sequence shown here is derived from an EMBL/GenBank/DDBJ whole genome shotgun (WGS) entry which is preliminary data.</text>
</comment>
<reference evidence="1 2" key="2">
    <citation type="journal article" date="2022" name="Mol. Ecol. Resour.">
        <title>The genomes of chicory, endive, great burdock and yacon provide insights into Asteraceae paleo-polyploidization history and plant inulin production.</title>
        <authorList>
            <person name="Fan W."/>
            <person name="Wang S."/>
            <person name="Wang H."/>
            <person name="Wang A."/>
            <person name="Jiang F."/>
            <person name="Liu H."/>
            <person name="Zhao H."/>
            <person name="Xu D."/>
            <person name="Zhang Y."/>
        </authorList>
    </citation>
    <scope>NUCLEOTIDE SEQUENCE [LARGE SCALE GENOMIC DNA]</scope>
    <source>
        <strain evidence="2">cv. Niubang</strain>
    </source>
</reference>
<proteinExistence type="predicted"/>
<dbReference type="EMBL" id="CM042052">
    <property type="protein sequence ID" value="KAI3718588.1"/>
    <property type="molecule type" value="Genomic_DNA"/>
</dbReference>
<sequence length="436" mass="50014">MPLTGNFVVEVNCSHSRKLEGPNLPFDTKFNLDFYPHKSHHNSSPQPLYLFTPRGQMEVFTGDHGLPSDVVVLYPDTHLPPFALPNSDTFSDQHKISTDHHHFLPPPQPPQKLRPIRCNGRSFSDCCSSDDPLELKPLSWPPETGFYNTETDGNGFVPPKAGTLGLSFQECQTEAALSSSSDESTKLQEAKKEPVTKKRKRKSRKKLELFIESMMKTVMEKQEEMHKQLIEILDKKEKERIMREEAWKKQEMERAKRDEQARAQEISRSLALISFIQNSLGQEIEIPNPFNSSNPNKQDENQNEESFKCDTGNDNIEESECDSNTKRWPKSEVQALITVRAALNQKFNHKGPKGSIWEEVAAGLGRMGYNRTPKKCKEKWENINKYYRRTMDKGKESGGRSTTQAWSYFSELEMLYKNGFISGNSHDDDQNTKELH</sequence>
<gene>
    <name evidence="1" type="ORF">L6452_19465</name>
</gene>
<name>A0ACB9B927_ARCLA</name>